<dbReference type="InterPro" id="IPR051454">
    <property type="entry name" value="RNA/ubiquinone_mod_enzymes"/>
</dbReference>
<protein>
    <submittedName>
        <fullName evidence="1">U32 family peptidase</fullName>
    </submittedName>
</protein>
<dbReference type="PANTHER" id="PTHR30217">
    <property type="entry name" value="PEPTIDASE U32 FAMILY"/>
    <property type="match status" value="1"/>
</dbReference>
<proteinExistence type="predicted"/>
<comment type="caution">
    <text evidence="1">The sequence shown here is derived from an EMBL/GenBank/DDBJ whole genome shotgun (WGS) entry which is preliminary data.</text>
</comment>
<dbReference type="AlphaFoldDB" id="A0A7C3YEV1"/>
<dbReference type="EMBL" id="DTAK01000013">
    <property type="protein sequence ID" value="HGU59069.1"/>
    <property type="molecule type" value="Genomic_DNA"/>
</dbReference>
<dbReference type="EMBL" id="DTPI01000008">
    <property type="protein sequence ID" value="HGE65800.1"/>
    <property type="molecule type" value="Genomic_DNA"/>
</dbReference>
<sequence length="288" mass="32597">MELTTNVPNLESMSECSLKPYDAVYLGMPFCFEYQGNLITEFDDLEVAVNLLRKWGKKAYVTTFAVPRNKDLEKVYRTVEKAAEIADAIEASNLGVIRYITREYPDVRVHVGGLANVYTVSTAELLYSLGVSRIMPAYELPIEDIEKIKETGVEVELVAHGKIPVGIGHECFLKRFSDTVGKDCPKICMDSMFFKSEELVLKPFGHATLSGKDICMYEHIEKISFADALRIETISERIGYREAVGRIYRRRIEKGFSKTDFEKLKELAEHGIANGFYFNKAGQLYIPG</sequence>
<name>A0A7C3YEV1_9EURY</name>
<dbReference type="Pfam" id="PF01136">
    <property type="entry name" value="Peptidase_U32"/>
    <property type="match status" value="1"/>
</dbReference>
<gene>
    <name evidence="3" type="ORF">ENL48_02305</name>
    <name evidence="2" type="ORF">ENT89_02525</name>
    <name evidence="1" type="ORF">ENX77_01520</name>
</gene>
<evidence type="ECO:0000313" key="2">
    <source>
        <dbReference type="EMBL" id="HGU59069.1"/>
    </source>
</evidence>
<dbReference type="PANTHER" id="PTHR30217:SF10">
    <property type="entry name" value="23S RRNA 5-HYDROXYCYTIDINE C2501 SYNTHASE"/>
    <property type="match status" value="1"/>
</dbReference>
<accession>A0A7C3YEV1</accession>
<dbReference type="EMBL" id="DRUC01000040">
    <property type="protein sequence ID" value="HHF48051.1"/>
    <property type="molecule type" value="Genomic_DNA"/>
</dbReference>
<organism evidence="1">
    <name type="scientific">Geoglobus ahangari</name>
    <dbReference type="NCBI Taxonomy" id="113653"/>
    <lineage>
        <taxon>Archaea</taxon>
        <taxon>Methanobacteriati</taxon>
        <taxon>Methanobacteriota</taxon>
        <taxon>Archaeoglobi</taxon>
        <taxon>Archaeoglobales</taxon>
        <taxon>Archaeoglobaceae</taxon>
        <taxon>Geoglobus</taxon>
    </lineage>
</organism>
<evidence type="ECO:0000313" key="1">
    <source>
        <dbReference type="EMBL" id="HGE65800.1"/>
    </source>
</evidence>
<evidence type="ECO:0000313" key="3">
    <source>
        <dbReference type="EMBL" id="HHF48051.1"/>
    </source>
</evidence>
<reference evidence="1" key="1">
    <citation type="journal article" date="2020" name="mSystems">
        <title>Genome- and Community-Level Interaction Insights into Carbon Utilization and Element Cycling Functions of Hydrothermarchaeota in Hydrothermal Sediment.</title>
        <authorList>
            <person name="Zhou Z."/>
            <person name="Liu Y."/>
            <person name="Xu W."/>
            <person name="Pan J."/>
            <person name="Luo Z.H."/>
            <person name="Li M."/>
        </authorList>
    </citation>
    <scope>NUCLEOTIDE SEQUENCE [LARGE SCALE GENOMIC DNA]</scope>
    <source>
        <strain evidence="3">SpSt-10</strain>
        <strain evidence="2">SpSt-62</strain>
        <strain evidence="1">SpSt-97</strain>
    </source>
</reference>
<dbReference type="InterPro" id="IPR001539">
    <property type="entry name" value="Peptidase_U32"/>
</dbReference>